<dbReference type="Gene3D" id="3.40.50.720">
    <property type="entry name" value="NAD(P)-binding Rossmann-like Domain"/>
    <property type="match status" value="1"/>
</dbReference>
<gene>
    <name evidence="1" type="ORF">ILP92_02815</name>
</gene>
<name>A0A934IF20_9RHOB</name>
<dbReference type="SUPFAM" id="SSF51735">
    <property type="entry name" value="NAD(P)-binding Rossmann-fold domains"/>
    <property type="match status" value="1"/>
</dbReference>
<comment type="caution">
    <text evidence="1">The sequence shown here is derived from an EMBL/GenBank/DDBJ whole genome shotgun (WGS) entry which is preliminary data.</text>
</comment>
<dbReference type="RefSeq" id="WP_198914827.1">
    <property type="nucleotide sequence ID" value="NZ_JAEKPD010000001.1"/>
</dbReference>
<proteinExistence type="predicted"/>
<organism evidence="1 2">
    <name type="scientific">Palleronia pontilimi</name>
    <dbReference type="NCBI Taxonomy" id="1964209"/>
    <lineage>
        <taxon>Bacteria</taxon>
        <taxon>Pseudomonadati</taxon>
        <taxon>Pseudomonadota</taxon>
        <taxon>Alphaproteobacteria</taxon>
        <taxon>Rhodobacterales</taxon>
        <taxon>Roseobacteraceae</taxon>
        <taxon>Palleronia</taxon>
    </lineage>
</organism>
<reference evidence="1" key="1">
    <citation type="submission" date="2020-12" db="EMBL/GenBank/DDBJ databases">
        <title>Bacterial taxonomy.</title>
        <authorList>
            <person name="Pan X."/>
        </authorList>
    </citation>
    <scope>NUCLEOTIDE SEQUENCE</scope>
    <source>
        <strain evidence="1">KCTC 52957</strain>
    </source>
</reference>
<sequence length="226" mass="23251">MTRTLAVGPQGALCDAVLTALGSLDMAAHHATDTDAPGQLLADAADRLAGPVRFLITWLTPGAPDRLDSLQPDTWDAAMGAGPRRVALLMQAFAADLPAPKADGTGELRAPGSVLNLIDQPLGFATPTHSSTAIAADALAALTRVAAVQLAPACRVNALAPATQPARLRDAAREADLSPDETRLPRAPETLARSIAHTLAMPAMTGQILFLQSHIFSADQGAVPPG</sequence>
<protein>
    <submittedName>
        <fullName evidence="1">Uncharacterized protein</fullName>
    </submittedName>
</protein>
<dbReference type="EMBL" id="JAEKPD010000001">
    <property type="protein sequence ID" value="MBJ3761683.1"/>
    <property type="molecule type" value="Genomic_DNA"/>
</dbReference>
<dbReference type="Proteomes" id="UP000642488">
    <property type="component" value="Unassembled WGS sequence"/>
</dbReference>
<evidence type="ECO:0000313" key="1">
    <source>
        <dbReference type="EMBL" id="MBJ3761683.1"/>
    </source>
</evidence>
<accession>A0A934IF20</accession>
<dbReference type="InterPro" id="IPR036291">
    <property type="entry name" value="NAD(P)-bd_dom_sf"/>
</dbReference>
<keyword evidence="2" id="KW-1185">Reference proteome</keyword>
<evidence type="ECO:0000313" key="2">
    <source>
        <dbReference type="Proteomes" id="UP000642488"/>
    </source>
</evidence>
<dbReference type="AlphaFoldDB" id="A0A934IF20"/>